<proteinExistence type="predicted"/>
<evidence type="ECO:0000313" key="2">
    <source>
        <dbReference type="Proteomes" id="UP000249061"/>
    </source>
</evidence>
<dbReference type="EMBL" id="QFQP01000007">
    <property type="protein sequence ID" value="PZR14492.1"/>
    <property type="molecule type" value="Genomic_DNA"/>
</dbReference>
<organism evidence="1 2">
    <name type="scientific">Archangium gephyra</name>
    <dbReference type="NCBI Taxonomy" id="48"/>
    <lineage>
        <taxon>Bacteria</taxon>
        <taxon>Pseudomonadati</taxon>
        <taxon>Myxococcota</taxon>
        <taxon>Myxococcia</taxon>
        <taxon>Myxococcales</taxon>
        <taxon>Cystobacterineae</taxon>
        <taxon>Archangiaceae</taxon>
        <taxon>Archangium</taxon>
    </lineage>
</organism>
<evidence type="ECO:0008006" key="3">
    <source>
        <dbReference type="Google" id="ProtNLM"/>
    </source>
</evidence>
<dbReference type="Proteomes" id="UP000249061">
    <property type="component" value="Unassembled WGS sequence"/>
</dbReference>
<accession>A0A2W5TI64</accession>
<gene>
    <name evidence="1" type="ORF">DI536_10575</name>
</gene>
<protein>
    <recommendedName>
        <fullName evidence="3">DUF3352 domain-containing protein</fullName>
    </recommendedName>
</protein>
<name>A0A2W5TI64_9BACT</name>
<dbReference type="AlphaFoldDB" id="A0A2W5TI64"/>
<reference evidence="1 2" key="1">
    <citation type="submission" date="2017-08" db="EMBL/GenBank/DDBJ databases">
        <title>Infants hospitalized years apart are colonized by the same room-sourced microbial strains.</title>
        <authorList>
            <person name="Brooks B."/>
            <person name="Olm M.R."/>
            <person name="Firek B.A."/>
            <person name="Baker R."/>
            <person name="Thomas B.C."/>
            <person name="Morowitz M.J."/>
            <person name="Banfield J.F."/>
        </authorList>
    </citation>
    <scope>NUCLEOTIDE SEQUENCE [LARGE SCALE GENOMIC DNA]</scope>
    <source>
        <strain evidence="1">S2_003_000_R2_14</strain>
    </source>
</reference>
<comment type="caution">
    <text evidence="1">The sequence shown here is derived from an EMBL/GenBank/DDBJ whole genome shotgun (WGS) entry which is preliminary data.</text>
</comment>
<sequence>MLTTALIIALAAGPKAPPGADVITYAPKVDGVTQLLPFFQAAGTRSLIFKPDTWAADAHPLINVNLLDKDALARSGIDGSAALSRSQLGDVVVGCVTVKDLEAYRAACDAKLARMGEVFHKTENGVTLHASRDPLGRVLVAYAIAGRESCAIAGHGRSIDSQLPALMKLVNKPTTNPAISMATKVPGALQFIISTGTRHAVVALNAKELTLTADAKLKNLRLNELGGAGESPLARFAPAGMTVLRARFKKDDMPNIVEQLVRTFPGATALLPVAKKVAPHLTGNTAAVASHAKVTTGLRTKEARFFALKSAMVAEVDDVAAVQAELNALDGKSLATREGTVSVSLSGRFLIVANDGETKAKAEAALANAAGKQAHGVEFVVDPRLVARGLQQVPLLEAVQSQELAGLVAAGSELGPLLLASKQLYGWLDSTGAQQHTARLTWELDAAAFAAPTTDGGVR</sequence>
<evidence type="ECO:0000313" key="1">
    <source>
        <dbReference type="EMBL" id="PZR14492.1"/>
    </source>
</evidence>